<protein>
    <submittedName>
        <fullName evidence="12">CDK9-like protein</fullName>
    </submittedName>
</protein>
<evidence type="ECO:0000256" key="10">
    <source>
        <dbReference type="RuleBase" id="RU000304"/>
    </source>
</evidence>
<dbReference type="InterPro" id="IPR017441">
    <property type="entry name" value="Protein_kinase_ATP_BS"/>
</dbReference>
<dbReference type="EMBL" id="CP111025">
    <property type="protein sequence ID" value="WAR25763.1"/>
    <property type="molecule type" value="Genomic_DNA"/>
</dbReference>
<evidence type="ECO:0000256" key="9">
    <source>
        <dbReference type="PROSITE-ProRule" id="PRU10141"/>
    </source>
</evidence>
<keyword evidence="8" id="KW-0539">Nucleus</keyword>
<evidence type="ECO:0000313" key="13">
    <source>
        <dbReference type="Proteomes" id="UP001164746"/>
    </source>
</evidence>
<dbReference type="Gene3D" id="1.10.510.10">
    <property type="entry name" value="Transferase(Phosphotransferase) domain 1"/>
    <property type="match status" value="1"/>
</dbReference>
<evidence type="ECO:0000313" key="12">
    <source>
        <dbReference type="EMBL" id="WAR25763.1"/>
    </source>
</evidence>
<comment type="similarity">
    <text evidence="2">Belongs to the protein kinase superfamily. CMGC Ser/Thr protein kinase family. CDC2/CDKX subfamily.</text>
</comment>
<dbReference type="PROSITE" id="PS50011">
    <property type="entry name" value="PROTEIN_KINASE_DOM"/>
    <property type="match status" value="1"/>
</dbReference>
<dbReference type="PANTHER" id="PTHR24056:SF233">
    <property type="entry name" value="CYCLIN-DEPENDENT KINASE 9"/>
    <property type="match status" value="1"/>
</dbReference>
<dbReference type="Pfam" id="PF00069">
    <property type="entry name" value="Pkinase"/>
    <property type="match status" value="1"/>
</dbReference>
<dbReference type="PANTHER" id="PTHR24056">
    <property type="entry name" value="CELL DIVISION PROTEIN KINASE"/>
    <property type="match status" value="1"/>
</dbReference>
<keyword evidence="7 9" id="KW-0067">ATP-binding</keyword>
<keyword evidence="13" id="KW-1185">Reference proteome</keyword>
<evidence type="ECO:0000256" key="7">
    <source>
        <dbReference type="ARBA" id="ARBA00022840"/>
    </source>
</evidence>
<feature type="domain" description="Protein kinase" evidence="11">
    <location>
        <begin position="120"/>
        <end position="411"/>
    </location>
</feature>
<feature type="binding site" evidence="9">
    <location>
        <position position="149"/>
    </location>
    <ligand>
        <name>ATP</name>
        <dbReference type="ChEBI" id="CHEBI:30616"/>
    </ligand>
</feature>
<dbReference type="PROSITE" id="PS00108">
    <property type="entry name" value="PROTEIN_KINASE_ST"/>
    <property type="match status" value="1"/>
</dbReference>
<evidence type="ECO:0000256" key="5">
    <source>
        <dbReference type="ARBA" id="ARBA00022741"/>
    </source>
</evidence>
<evidence type="ECO:0000256" key="1">
    <source>
        <dbReference type="ARBA" id="ARBA00004123"/>
    </source>
</evidence>
<evidence type="ECO:0000259" key="11">
    <source>
        <dbReference type="PROSITE" id="PS50011"/>
    </source>
</evidence>
<evidence type="ECO:0000256" key="6">
    <source>
        <dbReference type="ARBA" id="ARBA00022777"/>
    </source>
</evidence>
<dbReference type="InterPro" id="IPR000719">
    <property type="entry name" value="Prot_kinase_dom"/>
</dbReference>
<reference evidence="12" key="1">
    <citation type="submission" date="2022-11" db="EMBL/GenBank/DDBJ databases">
        <title>Centuries of genome instability and evolution in soft-shell clam transmissible cancer (bioRxiv).</title>
        <authorList>
            <person name="Hart S.F.M."/>
            <person name="Yonemitsu M.A."/>
            <person name="Giersch R.M."/>
            <person name="Beal B.F."/>
            <person name="Arriagada G."/>
            <person name="Davis B.W."/>
            <person name="Ostrander E.A."/>
            <person name="Goff S.P."/>
            <person name="Metzger M.J."/>
        </authorList>
    </citation>
    <scope>NUCLEOTIDE SEQUENCE</scope>
    <source>
        <strain evidence="12">MELC-2E11</strain>
        <tissue evidence="12">Siphon/mantle</tissue>
    </source>
</reference>
<dbReference type="SUPFAM" id="SSF56112">
    <property type="entry name" value="Protein kinase-like (PK-like)"/>
    <property type="match status" value="1"/>
</dbReference>
<evidence type="ECO:0000256" key="4">
    <source>
        <dbReference type="ARBA" id="ARBA00022679"/>
    </source>
</evidence>
<sequence>TEVGNTALYSLLVGRARGCTRKLWRLGLVHLMPGGFLEQEPHVTSPDNHNKGSYNGDVQAREVGIPGLHAGVSITTDTLDMCEIARLLEPPTSHPGGGPIRQTNRHEDLDFPFCPDSGKYEKLAKIGQGTFGEVFKARDRKTKQVVAMKKVLMENEKEGFPITALREIKILQQLKHENVVNLIEICRTKATPYNRYKSTFYLIFEFCEHDLAGLLSNANVMFSLGEIKKVMQQLLNGLYYIHSNKILHRDMKAANILITKMGILKLADFGLARALSHISKYTNRVVTLWYRPPELLLGERNYGPPIDIWGAGCIMAEMWTRSPIMQGKTEQHQLQLISQLCGSIKPEVWPGCDKLEMYNKLEVPDGQKRKVKERLKPYVKDQYALDLLDKLLCLDPSKRIDSDSALDSAFFWEDPPPQDVSRMLAQHSTSMFEYLAPPRRPQGAGRPQMPIQVRPNQNMDQHFERVF</sequence>
<dbReference type="InterPro" id="IPR011009">
    <property type="entry name" value="Kinase-like_dom_sf"/>
</dbReference>
<gene>
    <name evidence="12" type="ORF">MAR_011467</name>
</gene>
<dbReference type="Proteomes" id="UP001164746">
    <property type="component" value="Chromosome 14"/>
</dbReference>
<dbReference type="PROSITE" id="PS00107">
    <property type="entry name" value="PROTEIN_KINASE_ATP"/>
    <property type="match status" value="1"/>
</dbReference>
<keyword evidence="5 9" id="KW-0547">Nucleotide-binding</keyword>
<proteinExistence type="inferred from homology"/>
<keyword evidence="6" id="KW-0418">Kinase</keyword>
<keyword evidence="4" id="KW-0808">Transferase</keyword>
<dbReference type="CDD" id="cd07865">
    <property type="entry name" value="STKc_CDK9"/>
    <property type="match status" value="1"/>
</dbReference>
<comment type="subcellular location">
    <subcellularLocation>
        <location evidence="1">Nucleus</location>
    </subcellularLocation>
</comment>
<organism evidence="12 13">
    <name type="scientific">Mya arenaria</name>
    <name type="common">Soft-shell clam</name>
    <dbReference type="NCBI Taxonomy" id="6604"/>
    <lineage>
        <taxon>Eukaryota</taxon>
        <taxon>Metazoa</taxon>
        <taxon>Spiralia</taxon>
        <taxon>Lophotrochozoa</taxon>
        <taxon>Mollusca</taxon>
        <taxon>Bivalvia</taxon>
        <taxon>Autobranchia</taxon>
        <taxon>Heteroconchia</taxon>
        <taxon>Euheterodonta</taxon>
        <taxon>Imparidentia</taxon>
        <taxon>Neoheterodontei</taxon>
        <taxon>Myida</taxon>
        <taxon>Myoidea</taxon>
        <taxon>Myidae</taxon>
        <taxon>Mya</taxon>
    </lineage>
</organism>
<evidence type="ECO:0000256" key="3">
    <source>
        <dbReference type="ARBA" id="ARBA00022527"/>
    </source>
</evidence>
<dbReference type="InterPro" id="IPR050108">
    <property type="entry name" value="CDK"/>
</dbReference>
<accession>A0ABY7FY00</accession>
<dbReference type="InterPro" id="IPR008271">
    <property type="entry name" value="Ser/Thr_kinase_AS"/>
</dbReference>
<evidence type="ECO:0000256" key="2">
    <source>
        <dbReference type="ARBA" id="ARBA00006485"/>
    </source>
</evidence>
<feature type="non-terminal residue" evidence="12">
    <location>
        <position position="467"/>
    </location>
</feature>
<dbReference type="Gene3D" id="3.30.200.20">
    <property type="entry name" value="Phosphorylase Kinase, domain 1"/>
    <property type="match status" value="1"/>
</dbReference>
<keyword evidence="3 10" id="KW-0723">Serine/threonine-protein kinase</keyword>
<evidence type="ECO:0000256" key="8">
    <source>
        <dbReference type="ARBA" id="ARBA00023242"/>
    </source>
</evidence>
<dbReference type="SMART" id="SM00220">
    <property type="entry name" value="S_TKc"/>
    <property type="match status" value="1"/>
</dbReference>
<name>A0ABY7FY00_MYAAR</name>